<dbReference type="RefSeq" id="WP_185679509.1">
    <property type="nucleotide sequence ID" value="NZ_JACLAX010000009.1"/>
</dbReference>
<evidence type="ECO:0000313" key="1">
    <source>
        <dbReference type="EMBL" id="MBC2669652.1"/>
    </source>
</evidence>
<name>A0A7X1G0C9_9SPHN</name>
<dbReference type="AlphaFoldDB" id="A0A7X1G0C9"/>
<dbReference type="EMBL" id="JACLAX010000009">
    <property type="protein sequence ID" value="MBC2669652.1"/>
    <property type="molecule type" value="Genomic_DNA"/>
</dbReference>
<dbReference type="SUPFAM" id="SSF140652">
    <property type="entry name" value="YozE-like"/>
    <property type="match status" value="1"/>
</dbReference>
<sequence>MGSNPAGRTTFSAVSMQLGGRIYTRPAQLKSPYNHAALEDGRLLHFAIWGAMTFKEYLSQRRSTHTPQGDFVRDALSDKDLPNVTSWAELRAYLTRKSKMRGNDDLLDAAHSVWAAYRAKLARA</sequence>
<accession>A0A7X1G0C9</accession>
<dbReference type="Proteomes" id="UP000551327">
    <property type="component" value="Unassembled WGS sequence"/>
</dbReference>
<reference evidence="1 2" key="1">
    <citation type="submission" date="2020-08" db="EMBL/GenBank/DDBJ databases">
        <title>The genome sequence of type strain Novosphingobium piscinae KCTC 42194.</title>
        <authorList>
            <person name="Liu Y."/>
        </authorList>
    </citation>
    <scope>NUCLEOTIDE SEQUENCE [LARGE SCALE GENOMIC DNA]</scope>
    <source>
        <strain evidence="1 2">KCTC 42194</strain>
    </source>
</reference>
<dbReference type="InterPro" id="IPR036806">
    <property type="entry name" value="YozE_SAM-like_sf"/>
</dbReference>
<evidence type="ECO:0008006" key="3">
    <source>
        <dbReference type="Google" id="ProtNLM"/>
    </source>
</evidence>
<gene>
    <name evidence="1" type="ORF">H7F53_10900</name>
</gene>
<proteinExistence type="predicted"/>
<organism evidence="1 2">
    <name type="scientific">Novosphingobium piscinae</name>
    <dbReference type="NCBI Taxonomy" id="1507448"/>
    <lineage>
        <taxon>Bacteria</taxon>
        <taxon>Pseudomonadati</taxon>
        <taxon>Pseudomonadota</taxon>
        <taxon>Alphaproteobacteria</taxon>
        <taxon>Sphingomonadales</taxon>
        <taxon>Sphingomonadaceae</taxon>
        <taxon>Novosphingobium</taxon>
    </lineage>
</organism>
<comment type="caution">
    <text evidence="1">The sequence shown here is derived from an EMBL/GenBank/DDBJ whole genome shotgun (WGS) entry which is preliminary data.</text>
</comment>
<evidence type="ECO:0000313" key="2">
    <source>
        <dbReference type="Proteomes" id="UP000551327"/>
    </source>
</evidence>
<dbReference type="Gene3D" id="1.10.150.260">
    <property type="entry name" value="YozE SAM-like"/>
    <property type="match status" value="1"/>
</dbReference>
<protein>
    <recommendedName>
        <fullName evidence="3">YozE SAM-like domain-containing protein</fullName>
    </recommendedName>
</protein>
<keyword evidence="2" id="KW-1185">Reference proteome</keyword>